<proteinExistence type="predicted"/>
<sequence>MLAQTENVTLDGISEKKKSTGPIPLTNNCSSNSAIFAPNLRQNGTESFEFSGITEI</sequence>
<dbReference type="Proteomes" id="UP000249453">
    <property type="component" value="Unassembled WGS sequence"/>
</dbReference>
<keyword evidence="3" id="KW-1185">Reference proteome</keyword>
<evidence type="ECO:0000256" key="1">
    <source>
        <dbReference type="SAM" id="MobiDB-lite"/>
    </source>
</evidence>
<accession>A0A364JS63</accession>
<evidence type="ECO:0000313" key="2">
    <source>
        <dbReference type="EMBL" id="RAK25891.1"/>
    </source>
</evidence>
<gene>
    <name evidence="2" type="ORF">C7374_1186</name>
</gene>
<evidence type="ECO:0000313" key="3">
    <source>
        <dbReference type="Proteomes" id="UP000249453"/>
    </source>
</evidence>
<dbReference type="AlphaFoldDB" id="A0A364JS63"/>
<protein>
    <submittedName>
        <fullName evidence="2">Uncharacterized protein</fullName>
    </submittedName>
</protein>
<dbReference type="EMBL" id="QLMK01000018">
    <property type="protein sequence ID" value="RAK25891.1"/>
    <property type="molecule type" value="Genomic_DNA"/>
</dbReference>
<name>A0A364JS63_9HYPH</name>
<feature type="region of interest" description="Disordered" evidence="1">
    <location>
        <begin position="1"/>
        <end position="28"/>
    </location>
</feature>
<comment type="caution">
    <text evidence="2">The sequence shown here is derived from an EMBL/GenBank/DDBJ whole genome shotgun (WGS) entry which is preliminary data.</text>
</comment>
<organism evidence="2 3">
    <name type="scientific">Falsochrobactrum ovis</name>
    <dbReference type="NCBI Taxonomy" id="1293442"/>
    <lineage>
        <taxon>Bacteria</taxon>
        <taxon>Pseudomonadati</taxon>
        <taxon>Pseudomonadota</taxon>
        <taxon>Alphaproteobacteria</taxon>
        <taxon>Hyphomicrobiales</taxon>
        <taxon>Brucellaceae</taxon>
        <taxon>Falsochrobactrum</taxon>
    </lineage>
</organism>
<reference evidence="2 3" key="1">
    <citation type="submission" date="2018-06" db="EMBL/GenBank/DDBJ databases">
        <title>Genomic Encyclopedia of Type Strains, Phase IV (KMG-IV): sequencing the most valuable type-strain genomes for metagenomic binning, comparative biology and taxonomic classification.</title>
        <authorList>
            <person name="Goeker M."/>
        </authorList>
    </citation>
    <scope>NUCLEOTIDE SEQUENCE [LARGE SCALE GENOMIC DNA]</scope>
    <source>
        <strain evidence="2 3">DSM 26720</strain>
    </source>
</reference>